<dbReference type="Pfam" id="PF12705">
    <property type="entry name" value="PDDEXK_1"/>
    <property type="match status" value="1"/>
</dbReference>
<dbReference type="EMBL" id="UINC01064863">
    <property type="protein sequence ID" value="SVB93929.1"/>
    <property type="molecule type" value="Genomic_DNA"/>
</dbReference>
<dbReference type="Gene3D" id="3.90.320.10">
    <property type="match status" value="1"/>
</dbReference>
<name>A0A382I3Q7_9ZZZZ</name>
<organism evidence="2">
    <name type="scientific">marine metagenome</name>
    <dbReference type="NCBI Taxonomy" id="408172"/>
    <lineage>
        <taxon>unclassified sequences</taxon>
        <taxon>metagenomes</taxon>
        <taxon>ecological metagenomes</taxon>
    </lineage>
</organism>
<evidence type="ECO:0000259" key="1">
    <source>
        <dbReference type="Pfam" id="PF12705"/>
    </source>
</evidence>
<dbReference type="AlphaFoldDB" id="A0A382I3Q7"/>
<reference evidence="2" key="1">
    <citation type="submission" date="2018-05" db="EMBL/GenBank/DDBJ databases">
        <authorList>
            <person name="Lanie J.A."/>
            <person name="Ng W.-L."/>
            <person name="Kazmierczak K.M."/>
            <person name="Andrzejewski T.M."/>
            <person name="Davidsen T.M."/>
            <person name="Wayne K.J."/>
            <person name="Tettelin H."/>
            <person name="Glass J.I."/>
            <person name="Rusch D."/>
            <person name="Podicherti R."/>
            <person name="Tsui H.-C.T."/>
            <person name="Winkler M.E."/>
        </authorList>
    </citation>
    <scope>NUCLEOTIDE SEQUENCE</scope>
</reference>
<evidence type="ECO:0000313" key="2">
    <source>
        <dbReference type="EMBL" id="SVB93929.1"/>
    </source>
</evidence>
<dbReference type="InterPro" id="IPR011604">
    <property type="entry name" value="PDDEXK-like_dom_sf"/>
</dbReference>
<protein>
    <recommendedName>
        <fullName evidence="1">PD-(D/E)XK endonuclease-like domain-containing protein</fullName>
    </recommendedName>
</protein>
<sequence>MPRIRNLYDPESASPYRLSRTKLENFLKCPRCFYLDRRLGVGQPPGFPFNINSAVDELLKREFDECRSKGVAHPYMVDAGIKAVPANHSDLDQWRKNFVGVSYLHPATNFEVFGAIDDLWLTEGGEYLVVDYKATAKKDEVNLDADWQISYKRQMEIYQWLLRKNGLPISNRGWFVYCNGKRDLNRFDNKVEFRVSLLPYDGNDDWVETALIEAKETLNRGDLPPPDENCDFCTYRQETAVFE</sequence>
<gene>
    <name evidence="2" type="ORF">METZ01_LOCUS246783</name>
</gene>
<proteinExistence type="predicted"/>
<feature type="domain" description="PD-(D/E)XK endonuclease-like" evidence="1">
    <location>
        <begin position="74"/>
        <end position="236"/>
    </location>
</feature>
<accession>A0A382I3Q7</accession>
<dbReference type="InterPro" id="IPR038726">
    <property type="entry name" value="PDDEXK_AddAB-type"/>
</dbReference>